<evidence type="ECO:0000313" key="4">
    <source>
        <dbReference type="Proteomes" id="UP000679779"/>
    </source>
</evidence>
<evidence type="ECO:0000256" key="1">
    <source>
        <dbReference type="SAM" id="SignalP"/>
    </source>
</evidence>
<feature type="chain" id="PRO_5037732544" description="Copper amine oxidase-like N-terminal domain-containing protein" evidence="1">
    <location>
        <begin position="27"/>
        <end position="291"/>
    </location>
</feature>
<accession>A0A919XCL7</accession>
<reference evidence="3" key="1">
    <citation type="submission" date="2021-03" db="EMBL/GenBank/DDBJ databases">
        <title>Antimicrobial resistance genes in bacteria isolated from Japanese honey, and their potential for conferring macrolide and lincosamide resistance in the American foulbrood pathogen Paenibacillus larvae.</title>
        <authorList>
            <person name="Okamoto M."/>
            <person name="Kumagai M."/>
            <person name="Kanamori H."/>
            <person name="Takamatsu D."/>
        </authorList>
    </citation>
    <scope>NUCLEOTIDE SEQUENCE</scope>
    <source>
        <strain evidence="3">J2TS6</strain>
    </source>
</reference>
<feature type="domain" description="Copper amine oxidase-like N-terminal" evidence="2">
    <location>
        <begin position="106"/>
        <end position="169"/>
    </location>
</feature>
<dbReference type="Pfam" id="PF07833">
    <property type="entry name" value="Cu_amine_oxidN1"/>
    <property type="match status" value="2"/>
</dbReference>
<organism evidence="3 4">
    <name type="scientific">Paenibacillus albilobatus</name>
    <dbReference type="NCBI Taxonomy" id="2716884"/>
    <lineage>
        <taxon>Bacteria</taxon>
        <taxon>Bacillati</taxon>
        <taxon>Bacillota</taxon>
        <taxon>Bacilli</taxon>
        <taxon>Bacillales</taxon>
        <taxon>Paenibacillaceae</taxon>
        <taxon>Paenibacillus</taxon>
    </lineage>
</organism>
<gene>
    <name evidence="3" type="ORF">J2TS6_13570</name>
</gene>
<evidence type="ECO:0000259" key="2">
    <source>
        <dbReference type="Pfam" id="PF07833"/>
    </source>
</evidence>
<dbReference type="InterPro" id="IPR036582">
    <property type="entry name" value="Mao_N_sf"/>
</dbReference>
<name>A0A919XCL7_9BACL</name>
<dbReference type="RefSeq" id="WP_160040128.1">
    <property type="nucleotide sequence ID" value="NZ_BORQ01000001.1"/>
</dbReference>
<sequence length="291" mass="31662">MLKKWTACLLASALLAMPMTSVTSFAAKNVIKDVTVFNGQIHNGRVLVPLRVVSENLGAEVEWFQQAKELKVVNGNTIIRLGANFDIAIVETPPPADDPAAPPRKYIELGTAMQIIKGTTYVPLAFVGQSLGANVTWNNDSKQATVTLNGKQLFIHMEQPAVNIPEQQKIPEARLKALSDKLNEAATLTASRNAKTHFKPYFTEKLIQSMIQKKGLGTANTYATPITLPEYISPTKAVLSQSVVLANGLTGEDQYIEDRTIALVYTKGVWKVDNVSTNGRVVTAGFAKDPI</sequence>
<protein>
    <recommendedName>
        <fullName evidence="2">Copper amine oxidase-like N-terminal domain-containing protein</fullName>
    </recommendedName>
</protein>
<feature type="signal peptide" evidence="1">
    <location>
        <begin position="1"/>
        <end position="26"/>
    </location>
</feature>
<keyword evidence="1" id="KW-0732">Signal</keyword>
<dbReference type="InterPro" id="IPR012854">
    <property type="entry name" value="Cu_amine_oxidase-like_N"/>
</dbReference>
<dbReference type="Proteomes" id="UP000679779">
    <property type="component" value="Unassembled WGS sequence"/>
</dbReference>
<dbReference type="SUPFAM" id="SSF55383">
    <property type="entry name" value="Copper amine oxidase, domain N"/>
    <property type="match status" value="1"/>
</dbReference>
<dbReference type="Gene3D" id="3.30.457.10">
    <property type="entry name" value="Copper amine oxidase-like, N-terminal domain"/>
    <property type="match status" value="1"/>
</dbReference>
<dbReference type="EMBL" id="BORQ01000001">
    <property type="protein sequence ID" value="GIO30216.1"/>
    <property type="molecule type" value="Genomic_DNA"/>
</dbReference>
<comment type="caution">
    <text evidence="3">The sequence shown here is derived from an EMBL/GenBank/DDBJ whole genome shotgun (WGS) entry which is preliminary data.</text>
</comment>
<evidence type="ECO:0000313" key="3">
    <source>
        <dbReference type="EMBL" id="GIO30216.1"/>
    </source>
</evidence>
<feature type="domain" description="Copper amine oxidase-like N-terminal" evidence="2">
    <location>
        <begin position="38"/>
        <end position="90"/>
    </location>
</feature>
<proteinExistence type="predicted"/>
<keyword evidence="4" id="KW-1185">Reference proteome</keyword>
<dbReference type="AlphaFoldDB" id="A0A919XCL7"/>